<dbReference type="AlphaFoldDB" id="A0A7J5XIW5"/>
<dbReference type="Proteomes" id="UP000518266">
    <property type="component" value="Unassembled WGS sequence"/>
</dbReference>
<name>A0A7J5XIW5_DISMA</name>
<protein>
    <submittedName>
        <fullName evidence="1">Uncharacterized protein</fullName>
    </submittedName>
</protein>
<comment type="caution">
    <text evidence="1">The sequence shown here is derived from an EMBL/GenBank/DDBJ whole genome shotgun (WGS) entry which is preliminary data.</text>
</comment>
<sequence>MASTSDTTSDTCECLGTTATANTCECFHNNGKHSAFTKTLATTTQSPTSKEPSNSTTANALFQHQSTFFISHQPNGECLKPSNPGFIL</sequence>
<keyword evidence="2" id="KW-1185">Reference proteome</keyword>
<organism evidence="1 2">
    <name type="scientific">Dissostichus mawsoni</name>
    <name type="common">Antarctic cod</name>
    <dbReference type="NCBI Taxonomy" id="36200"/>
    <lineage>
        <taxon>Eukaryota</taxon>
        <taxon>Metazoa</taxon>
        <taxon>Chordata</taxon>
        <taxon>Craniata</taxon>
        <taxon>Vertebrata</taxon>
        <taxon>Euteleostomi</taxon>
        <taxon>Actinopterygii</taxon>
        <taxon>Neopterygii</taxon>
        <taxon>Teleostei</taxon>
        <taxon>Neoteleostei</taxon>
        <taxon>Acanthomorphata</taxon>
        <taxon>Eupercaria</taxon>
        <taxon>Perciformes</taxon>
        <taxon>Notothenioidei</taxon>
        <taxon>Nototheniidae</taxon>
        <taxon>Dissostichus</taxon>
    </lineage>
</organism>
<proteinExistence type="predicted"/>
<evidence type="ECO:0000313" key="2">
    <source>
        <dbReference type="Proteomes" id="UP000518266"/>
    </source>
</evidence>
<accession>A0A7J5XIW5</accession>
<dbReference type="EMBL" id="JAAKFY010000023">
    <property type="protein sequence ID" value="KAF3837004.1"/>
    <property type="molecule type" value="Genomic_DNA"/>
</dbReference>
<evidence type="ECO:0000313" key="1">
    <source>
        <dbReference type="EMBL" id="KAF3837004.1"/>
    </source>
</evidence>
<gene>
    <name evidence="1" type="ORF">F7725_004468</name>
</gene>
<reference evidence="1 2" key="1">
    <citation type="submission" date="2020-03" db="EMBL/GenBank/DDBJ databases">
        <title>Dissostichus mawsoni Genome sequencing and assembly.</title>
        <authorList>
            <person name="Park H."/>
        </authorList>
    </citation>
    <scope>NUCLEOTIDE SEQUENCE [LARGE SCALE GENOMIC DNA]</scope>
    <source>
        <strain evidence="1">DM0001</strain>
        <tissue evidence="1">Muscle</tissue>
    </source>
</reference>